<name>A0A8T9BZH7_9HELO</name>
<evidence type="ECO:0000256" key="1">
    <source>
        <dbReference type="SAM" id="MobiDB-lite"/>
    </source>
</evidence>
<reference evidence="3 4" key="1">
    <citation type="submission" date="2018-05" db="EMBL/GenBank/DDBJ databases">
        <title>Genome sequencing and assembly of the regulated plant pathogen Lachnellula willkommii and related sister species for the development of diagnostic species identification markers.</title>
        <authorList>
            <person name="Giroux E."/>
            <person name="Bilodeau G."/>
        </authorList>
    </citation>
    <scope>NUCLEOTIDE SEQUENCE [LARGE SCALE GENOMIC DNA]</scope>
    <source>
        <strain evidence="3 4">CBS 268.59</strain>
    </source>
</reference>
<evidence type="ECO:0000313" key="3">
    <source>
        <dbReference type="EMBL" id="TVY73298.1"/>
    </source>
</evidence>
<dbReference type="Proteomes" id="UP000469558">
    <property type="component" value="Unassembled WGS sequence"/>
</dbReference>
<evidence type="ECO:0000259" key="2">
    <source>
        <dbReference type="Pfam" id="PF22942"/>
    </source>
</evidence>
<feature type="region of interest" description="Disordered" evidence="1">
    <location>
        <begin position="1"/>
        <end position="20"/>
    </location>
</feature>
<feature type="domain" description="DUF7025" evidence="2">
    <location>
        <begin position="161"/>
        <end position="251"/>
    </location>
</feature>
<protein>
    <recommendedName>
        <fullName evidence="2">DUF7025 domain-containing protein</fullName>
    </recommendedName>
</protein>
<comment type="caution">
    <text evidence="3">The sequence shown here is derived from an EMBL/GenBank/DDBJ whole genome shotgun (WGS) entry which is preliminary data.</text>
</comment>
<dbReference type="PANTHER" id="PTHR46411">
    <property type="entry name" value="FAMILY ATPASE, PUTATIVE-RELATED"/>
    <property type="match status" value="1"/>
</dbReference>
<organism evidence="3 4">
    <name type="scientific">Lachnellula suecica</name>
    <dbReference type="NCBI Taxonomy" id="602035"/>
    <lineage>
        <taxon>Eukaryota</taxon>
        <taxon>Fungi</taxon>
        <taxon>Dikarya</taxon>
        <taxon>Ascomycota</taxon>
        <taxon>Pezizomycotina</taxon>
        <taxon>Leotiomycetes</taxon>
        <taxon>Helotiales</taxon>
        <taxon>Lachnaceae</taxon>
        <taxon>Lachnellula</taxon>
    </lineage>
</organism>
<keyword evidence="4" id="KW-1185">Reference proteome</keyword>
<proteinExistence type="predicted"/>
<dbReference type="OrthoDB" id="10042665at2759"/>
<evidence type="ECO:0000313" key="4">
    <source>
        <dbReference type="Proteomes" id="UP000469558"/>
    </source>
</evidence>
<dbReference type="Gene3D" id="3.40.50.300">
    <property type="entry name" value="P-loop containing nucleotide triphosphate hydrolases"/>
    <property type="match status" value="1"/>
</dbReference>
<sequence>MENGGRGEAHQGNGLPESPSLDGTVTKLFKHVCQYNSCPPRWSRFPANEEEQVDLATNITRDPIVHRHEYVDKAWVTKSFTIHDKAMQKLLNKVLANYHDLDMALEEWTFKPPYRALVHRWDTLKDLQTAAVGEDKAAADPLVEFLTPILAPSVTSLFQTKLTGKVSFENVWQIFQPGEHVITKFYGTEVICRVLSYERIQTNCDLYWKISSEYVDWNGERCGFATTNAKIGYFGGFRRVTDLPVYPLSFEEDAPQIQERMIARGKKFEEFRGYHFLTCDGKKVLLEEPEERPVSGRVVVDAFAYYLSCSIVKPELRSLLGHDRKLERTAKPNTPNDAGFIRTDFEDEDEDEDEDEVELKQLQEEFRQDLEGPELAAIAMTETAKRSEDLSALTDEQCLLATPWLKGLDLKTKEWGQFRIEDLKEIVWNDAAFENLVLPNGEKELAWAFVENKNLSNDAYDDFIADKDKAVELSSLCSDLPEWERPTLQKQASFSLTNLAEKSRVPLYSISAGVLGTNPADVEKALDRALELCRLWNAMLLLDEADVFLGARTNDGLARNELISIFLTKLEYYQGILFLTTNRFSSIDHAFQSRIDLFLPYSDLTVAARRQVWENFMAHMGRERFDVEDADLDKLSQVSLNGREIKNLIKSAQLLCFKSGEKVSTKRLYMLAENRVKALKMLGEDE</sequence>
<gene>
    <name evidence="3" type="ORF">LSUE1_G007747</name>
</gene>
<dbReference type="AlphaFoldDB" id="A0A8T9BZH7"/>
<dbReference type="InterPro" id="IPR027417">
    <property type="entry name" value="P-loop_NTPase"/>
</dbReference>
<dbReference type="SUPFAM" id="SSF52540">
    <property type="entry name" value="P-loop containing nucleoside triphosphate hydrolases"/>
    <property type="match status" value="1"/>
</dbReference>
<dbReference type="EMBL" id="QGMK01001122">
    <property type="protein sequence ID" value="TVY73298.1"/>
    <property type="molecule type" value="Genomic_DNA"/>
</dbReference>
<dbReference type="InterPro" id="IPR054289">
    <property type="entry name" value="DUF7025"/>
</dbReference>
<accession>A0A8T9BZH7</accession>
<dbReference type="PANTHER" id="PTHR46411:SF3">
    <property type="entry name" value="AAA+ ATPASE DOMAIN-CONTAINING PROTEIN"/>
    <property type="match status" value="1"/>
</dbReference>
<dbReference type="Pfam" id="PF22942">
    <property type="entry name" value="DUF7025"/>
    <property type="match status" value="1"/>
</dbReference>